<evidence type="ECO:0000313" key="4">
    <source>
        <dbReference type="Proteomes" id="UP000067698"/>
    </source>
</evidence>
<dbReference type="GO" id="GO:0016491">
    <property type="term" value="F:oxidoreductase activity"/>
    <property type="evidence" value="ECO:0007669"/>
    <property type="project" value="UniProtKB-KW"/>
</dbReference>
<dbReference type="InterPro" id="IPR036812">
    <property type="entry name" value="NAD(P)_OxRdtase_dom_sf"/>
</dbReference>
<dbReference type="AlphaFoldDB" id="A0AAC8WZB1"/>
<dbReference type="GO" id="GO:0005737">
    <property type="term" value="C:cytoplasm"/>
    <property type="evidence" value="ECO:0007669"/>
    <property type="project" value="TreeGrafter"/>
</dbReference>
<evidence type="ECO:0000256" key="1">
    <source>
        <dbReference type="ARBA" id="ARBA00023002"/>
    </source>
</evidence>
<feature type="domain" description="NADP-dependent oxidoreductase" evidence="2">
    <location>
        <begin position="15"/>
        <end position="305"/>
    </location>
</feature>
<dbReference type="PANTHER" id="PTHR43625">
    <property type="entry name" value="AFLATOXIN B1 ALDEHYDE REDUCTASE"/>
    <property type="match status" value="1"/>
</dbReference>
<gene>
    <name evidence="3" type="ORF">AWM74_01330</name>
</gene>
<evidence type="ECO:0000313" key="3">
    <source>
        <dbReference type="EMBL" id="AMB96958.1"/>
    </source>
</evidence>
<dbReference type="GeneID" id="92866188"/>
<reference evidence="3 4" key="1">
    <citation type="journal article" date="2016" name="Genome Announc.">
        <title>Complete Genome Sequences of Aerococcus christensenii CCUG 28831T, Aerococcus sanguinicola CCUG 43001T, Aerococcus urinae CCUG 36881T, Aerococcus urinaeequi CCUG 28094T, Aerococcus urinaehominis CCUG 42038 BT, and Aerococcus viridans CCUG 4311T.</title>
        <authorList>
            <person name="Carkaci D."/>
            <person name="Dargis R."/>
            <person name="Nielsen X.C."/>
            <person name="Skovgaard O."/>
            <person name="Fuursted K."/>
            <person name="Christensen J.J."/>
        </authorList>
    </citation>
    <scope>NUCLEOTIDE SEQUENCE [LARGE SCALE GENOMIC DNA]</scope>
    <source>
        <strain evidence="3 4">CCUG28094</strain>
    </source>
</reference>
<dbReference type="InterPro" id="IPR020471">
    <property type="entry name" value="AKR"/>
</dbReference>
<dbReference type="CDD" id="cd19078">
    <property type="entry name" value="AKR_AKR13C1_2"/>
    <property type="match status" value="1"/>
</dbReference>
<dbReference type="PRINTS" id="PR00069">
    <property type="entry name" value="ALDKETRDTASE"/>
</dbReference>
<dbReference type="RefSeq" id="WP_026466309.1">
    <property type="nucleotide sequence ID" value="NZ_CP014162.1"/>
</dbReference>
<name>A0AAC8WZB1_9LACT</name>
<evidence type="ECO:0000259" key="2">
    <source>
        <dbReference type="Pfam" id="PF00248"/>
    </source>
</evidence>
<organism evidence="3 4">
    <name type="scientific">Aerococcus urinaeequi</name>
    <dbReference type="NCBI Taxonomy" id="51665"/>
    <lineage>
        <taxon>Bacteria</taxon>
        <taxon>Bacillati</taxon>
        <taxon>Bacillota</taxon>
        <taxon>Bacilli</taxon>
        <taxon>Lactobacillales</taxon>
        <taxon>Aerococcaceae</taxon>
        <taxon>Aerococcus</taxon>
    </lineage>
</organism>
<protein>
    <submittedName>
        <fullName evidence="3">Aldehyde oxidase</fullName>
    </submittedName>
</protein>
<dbReference type="EMBL" id="CP014162">
    <property type="protein sequence ID" value="AMB96958.1"/>
    <property type="molecule type" value="Genomic_DNA"/>
</dbReference>
<dbReference type="Proteomes" id="UP000067698">
    <property type="component" value="Chromosome"/>
</dbReference>
<reference evidence="4" key="2">
    <citation type="submission" date="2016-01" db="EMBL/GenBank/DDBJ databases">
        <title>Six Aerococcus type strain genome sequencing and assembly using PacBio and Illumina Hiseq.</title>
        <authorList>
            <person name="Carkaci D."/>
            <person name="Dargis R."/>
            <person name="Nielsen X.C."/>
            <person name="Skovgaard O."/>
            <person name="Fuursted K."/>
            <person name="Christensen J.J."/>
        </authorList>
    </citation>
    <scope>NUCLEOTIDE SEQUENCE [LARGE SCALE GENOMIC DNA]</scope>
    <source>
        <strain evidence="4">CCUG28094</strain>
    </source>
</reference>
<dbReference type="InterPro" id="IPR050791">
    <property type="entry name" value="Aldo-Keto_reductase"/>
</dbReference>
<accession>A0AAC8WZB1</accession>
<dbReference type="PANTHER" id="PTHR43625:SF77">
    <property type="entry name" value="ALDO-KETO REDUCTASE"/>
    <property type="match status" value="1"/>
</dbReference>
<dbReference type="SUPFAM" id="SSF51430">
    <property type="entry name" value="NAD(P)-linked oxidoreductase"/>
    <property type="match status" value="1"/>
</dbReference>
<sequence>MKTRNLGNSGLVVSEIGFGAMGMSMGYGVRPDRQDMIQVLRDVYEMGERFYDTAEIYGPYHNEELVGEALAPFKKDVTIASKVGIKMVDGKQVVDGNTAGIEKSIEGSLKRLQIDTLDLYYLHRVDPNIPIEEIAETMGKLKKAGKIRHWGLSEAGVNTIRKAHAVEPLAAVESEYSLWTREPEEELLPTLRELGIGFVPFSPLGKGFLTGKIKTLDDLNEADGRAGLPRFQKDALEANLLLVEIIEDMAKEKNATPAQIALAWLLAQGDYIVPIPGTTKAHRAKENMGASDVAFTADELSRLTTAANMVQIVGNRYTPEMQARVGL</sequence>
<keyword evidence="1" id="KW-0560">Oxidoreductase</keyword>
<proteinExistence type="predicted"/>
<dbReference type="Pfam" id="PF00248">
    <property type="entry name" value="Aldo_ket_red"/>
    <property type="match status" value="1"/>
</dbReference>
<dbReference type="InterPro" id="IPR023210">
    <property type="entry name" value="NADP_OxRdtase_dom"/>
</dbReference>
<dbReference type="Gene3D" id="3.20.20.100">
    <property type="entry name" value="NADP-dependent oxidoreductase domain"/>
    <property type="match status" value="1"/>
</dbReference>